<dbReference type="EMBL" id="JAQQWK010000014">
    <property type="protein sequence ID" value="KAK8016545.1"/>
    <property type="molecule type" value="Genomic_DNA"/>
</dbReference>
<keyword evidence="2" id="KW-1185">Reference proteome</keyword>
<sequence>MFNISNLVQKAQSAAQQLIDPMQGLNLTNSDRNPAKSTLFQHQFRLPSSQTPLYEIPAELTIPLRTSPKATKSAIEAGIMLGSCTCRRLTCASPPLRQASSAPPARRLLLPSRVKPTAAGQAAMASHFHYVPSDGSRD</sequence>
<organism evidence="1 2">
    <name type="scientific">Apiospora rasikravindrae</name>
    <dbReference type="NCBI Taxonomy" id="990691"/>
    <lineage>
        <taxon>Eukaryota</taxon>
        <taxon>Fungi</taxon>
        <taxon>Dikarya</taxon>
        <taxon>Ascomycota</taxon>
        <taxon>Pezizomycotina</taxon>
        <taxon>Sordariomycetes</taxon>
        <taxon>Xylariomycetidae</taxon>
        <taxon>Amphisphaeriales</taxon>
        <taxon>Apiosporaceae</taxon>
        <taxon>Apiospora</taxon>
    </lineage>
</organism>
<comment type="caution">
    <text evidence="1">The sequence shown here is derived from an EMBL/GenBank/DDBJ whole genome shotgun (WGS) entry which is preliminary data.</text>
</comment>
<evidence type="ECO:0000313" key="2">
    <source>
        <dbReference type="Proteomes" id="UP001444661"/>
    </source>
</evidence>
<gene>
    <name evidence="1" type="ORF">PG993_014734</name>
</gene>
<reference evidence="1 2" key="1">
    <citation type="submission" date="2023-01" db="EMBL/GenBank/DDBJ databases">
        <title>Analysis of 21 Apiospora genomes using comparative genomics revels a genus with tremendous synthesis potential of carbohydrate active enzymes and secondary metabolites.</title>
        <authorList>
            <person name="Sorensen T."/>
        </authorList>
    </citation>
    <scope>NUCLEOTIDE SEQUENCE [LARGE SCALE GENOMIC DNA]</scope>
    <source>
        <strain evidence="1 2">CBS 33761</strain>
    </source>
</reference>
<proteinExistence type="predicted"/>
<dbReference type="Proteomes" id="UP001444661">
    <property type="component" value="Unassembled WGS sequence"/>
</dbReference>
<protein>
    <submittedName>
        <fullName evidence="1">GTPase-activating protein</fullName>
    </submittedName>
</protein>
<accession>A0ABR1RNL3</accession>
<evidence type="ECO:0000313" key="1">
    <source>
        <dbReference type="EMBL" id="KAK8016545.1"/>
    </source>
</evidence>
<name>A0ABR1RNL3_9PEZI</name>